<comment type="caution">
    <text evidence="1">The sequence shown here is derived from an EMBL/GenBank/DDBJ whole genome shotgun (WGS) entry which is preliminary data.</text>
</comment>
<evidence type="ECO:0000313" key="1">
    <source>
        <dbReference type="EMBL" id="GME79801.1"/>
    </source>
</evidence>
<reference evidence="1" key="1">
    <citation type="submission" date="2023-04" db="EMBL/GenBank/DDBJ databases">
        <title>Ambrosiozyma monospora NBRC 10751.</title>
        <authorList>
            <person name="Ichikawa N."/>
            <person name="Sato H."/>
            <person name="Tonouchi N."/>
        </authorList>
    </citation>
    <scope>NUCLEOTIDE SEQUENCE</scope>
    <source>
        <strain evidence="1">NBRC 10751</strain>
    </source>
</reference>
<accession>A0ACB5T2S9</accession>
<keyword evidence="2" id="KW-1185">Reference proteome</keyword>
<gene>
    <name evidence="1" type="ORF">Amon02_000413600</name>
</gene>
<dbReference type="EMBL" id="BSXS01002761">
    <property type="protein sequence ID" value="GME79801.1"/>
    <property type="molecule type" value="Genomic_DNA"/>
</dbReference>
<dbReference type="Proteomes" id="UP001165064">
    <property type="component" value="Unassembled WGS sequence"/>
</dbReference>
<protein>
    <submittedName>
        <fullName evidence="1">Unnamed protein product</fullName>
    </submittedName>
</protein>
<proteinExistence type="predicted"/>
<name>A0ACB5T2S9_AMBMO</name>
<sequence length="161" mass="19196">MSSQLDKLNEELQAQKELCRTQKSLIKRYANELKSKEEQIRSVRNTKLKDGEELDNYKYRVVTLLVGVVRVFSPQIPVHKYYLNFVCFKVYCELMIRELPKAKNDSNATCSFYKEFRILWEELSILHQVNKAVSRMEFFFQTIVGSWCTFFCWSLYSSFIL</sequence>
<evidence type="ECO:0000313" key="2">
    <source>
        <dbReference type="Proteomes" id="UP001165064"/>
    </source>
</evidence>
<organism evidence="1 2">
    <name type="scientific">Ambrosiozyma monospora</name>
    <name type="common">Yeast</name>
    <name type="synonym">Endomycopsis monosporus</name>
    <dbReference type="NCBI Taxonomy" id="43982"/>
    <lineage>
        <taxon>Eukaryota</taxon>
        <taxon>Fungi</taxon>
        <taxon>Dikarya</taxon>
        <taxon>Ascomycota</taxon>
        <taxon>Saccharomycotina</taxon>
        <taxon>Pichiomycetes</taxon>
        <taxon>Pichiales</taxon>
        <taxon>Pichiaceae</taxon>
        <taxon>Ambrosiozyma</taxon>
    </lineage>
</organism>